<evidence type="ECO:0000313" key="3">
    <source>
        <dbReference type="Proteomes" id="UP000275267"/>
    </source>
</evidence>
<dbReference type="EMBL" id="PQIB02000003">
    <property type="protein sequence ID" value="RLN27934.1"/>
    <property type="molecule type" value="Genomic_DNA"/>
</dbReference>
<dbReference type="Proteomes" id="UP000275267">
    <property type="component" value="Unassembled WGS sequence"/>
</dbReference>
<organism evidence="2 3">
    <name type="scientific">Panicum miliaceum</name>
    <name type="common">Proso millet</name>
    <name type="synonym">Broomcorn millet</name>
    <dbReference type="NCBI Taxonomy" id="4540"/>
    <lineage>
        <taxon>Eukaryota</taxon>
        <taxon>Viridiplantae</taxon>
        <taxon>Streptophyta</taxon>
        <taxon>Embryophyta</taxon>
        <taxon>Tracheophyta</taxon>
        <taxon>Spermatophyta</taxon>
        <taxon>Magnoliopsida</taxon>
        <taxon>Liliopsida</taxon>
        <taxon>Poales</taxon>
        <taxon>Poaceae</taxon>
        <taxon>PACMAD clade</taxon>
        <taxon>Panicoideae</taxon>
        <taxon>Panicodae</taxon>
        <taxon>Paniceae</taxon>
        <taxon>Panicinae</taxon>
        <taxon>Panicum</taxon>
        <taxon>Panicum sect. Panicum</taxon>
    </lineage>
</organism>
<proteinExistence type="predicted"/>
<dbReference type="AlphaFoldDB" id="A0A3L6SXC9"/>
<accession>A0A3L6SXC9</accession>
<evidence type="ECO:0000313" key="2">
    <source>
        <dbReference type="EMBL" id="RLN27934.1"/>
    </source>
</evidence>
<sequence length="181" mass="19687">MAVVDLSPSVEAHPAPHSVAHPHMFWSFSVRPRLPPRAAPTRWRRPLPSLSISISNSSADSGSGTAKRLGHAAPTSSDARLIPPCTPRRGARPITLVPRRRGRRILCLHRPPPAGQGLSSSATEYQTLAVGIEVGAVHLSLPPRLLQPGMGLLSHLLWWRRREQERGGRRTDSVSRIESGG</sequence>
<reference evidence="3" key="1">
    <citation type="journal article" date="2019" name="Nat. Commun.">
        <title>The genome of broomcorn millet.</title>
        <authorList>
            <person name="Zou C."/>
            <person name="Miki D."/>
            <person name="Li D."/>
            <person name="Tang Q."/>
            <person name="Xiao L."/>
            <person name="Rajput S."/>
            <person name="Deng P."/>
            <person name="Jia W."/>
            <person name="Huang R."/>
            <person name="Zhang M."/>
            <person name="Sun Y."/>
            <person name="Hu J."/>
            <person name="Fu X."/>
            <person name="Schnable P.S."/>
            <person name="Li F."/>
            <person name="Zhang H."/>
            <person name="Feng B."/>
            <person name="Zhu X."/>
            <person name="Liu R."/>
            <person name="Schnable J.C."/>
            <person name="Zhu J.-K."/>
            <person name="Zhang H."/>
        </authorList>
    </citation>
    <scope>NUCLEOTIDE SEQUENCE [LARGE SCALE GENOMIC DNA]</scope>
</reference>
<feature type="region of interest" description="Disordered" evidence="1">
    <location>
        <begin position="54"/>
        <end position="92"/>
    </location>
</feature>
<evidence type="ECO:0000256" key="1">
    <source>
        <dbReference type="SAM" id="MobiDB-lite"/>
    </source>
</evidence>
<comment type="caution">
    <text evidence="2">The sequence shown here is derived from an EMBL/GenBank/DDBJ whole genome shotgun (WGS) entry which is preliminary data.</text>
</comment>
<name>A0A3L6SXC9_PANMI</name>
<protein>
    <submittedName>
        <fullName evidence="2">Uncharacterized protein</fullName>
    </submittedName>
</protein>
<feature type="compositionally biased region" description="Low complexity" evidence="1">
    <location>
        <begin position="54"/>
        <end position="64"/>
    </location>
</feature>
<gene>
    <name evidence="2" type="ORF">C2845_PM05G05990</name>
</gene>
<keyword evidence="3" id="KW-1185">Reference proteome</keyword>